<proteinExistence type="predicted"/>
<dbReference type="SUPFAM" id="SSF56784">
    <property type="entry name" value="HAD-like"/>
    <property type="match status" value="1"/>
</dbReference>
<dbReference type="PANTHER" id="PTHR31284:SF10">
    <property type="entry name" value="ACID PHOSPHATASE-LIKE PROTEIN"/>
    <property type="match status" value="1"/>
</dbReference>
<evidence type="ECO:0000256" key="1">
    <source>
        <dbReference type="ARBA" id="ARBA00022729"/>
    </source>
</evidence>
<dbReference type="Pfam" id="PF03767">
    <property type="entry name" value="Acid_phosphat_B"/>
    <property type="match status" value="1"/>
</dbReference>
<sequence length="223" mass="24690">MKHYSFLKTLSLACALICAQFAFAEPANLGLLTQEVKAYHDSGTYEKELTQTLVLAQQFILEKAKANQKSPQPKKLAIVLDIDETSLSNYNKMASHNFGGNKKIWHREIMAADSPAIQPMLALYQQALKHGIAVFFVTGRREAERAPTIKNLEKAGYKGWSGLYLKPDNYDKASIIPFKAGTRASIAKSGYTIIASIGDQHSDLTGGSAEKTFKLPNPYYFLP</sequence>
<evidence type="ECO:0000256" key="3">
    <source>
        <dbReference type="SAM" id="SignalP"/>
    </source>
</evidence>
<dbReference type="Gene3D" id="3.40.50.1000">
    <property type="entry name" value="HAD superfamily/HAD-like"/>
    <property type="match status" value="1"/>
</dbReference>
<protein>
    <submittedName>
        <fullName evidence="4">Acid phosphatase</fullName>
    </submittedName>
</protein>
<feature type="chain" id="PRO_5019578460" evidence="3">
    <location>
        <begin position="25"/>
        <end position="223"/>
    </location>
</feature>
<dbReference type="RefSeq" id="WP_127111007.1">
    <property type="nucleotide sequence ID" value="NZ_RZGR01000001.1"/>
</dbReference>
<dbReference type="InterPro" id="IPR036412">
    <property type="entry name" value="HAD-like_sf"/>
</dbReference>
<organism evidence="4 5">
    <name type="scientific">Legionella septentrionalis</name>
    <dbReference type="NCBI Taxonomy" id="2498109"/>
    <lineage>
        <taxon>Bacteria</taxon>
        <taxon>Pseudomonadati</taxon>
        <taxon>Pseudomonadota</taxon>
        <taxon>Gammaproteobacteria</taxon>
        <taxon>Legionellales</taxon>
        <taxon>Legionellaceae</taxon>
        <taxon>Legionella</taxon>
    </lineage>
</organism>
<evidence type="ECO:0000256" key="2">
    <source>
        <dbReference type="ARBA" id="ARBA00023180"/>
    </source>
</evidence>
<dbReference type="AlphaFoldDB" id="A0A433JMN5"/>
<keyword evidence="2" id="KW-0325">Glycoprotein</keyword>
<evidence type="ECO:0000313" key="4">
    <source>
        <dbReference type="EMBL" id="RUQ91575.1"/>
    </source>
</evidence>
<dbReference type="PANTHER" id="PTHR31284">
    <property type="entry name" value="ACID PHOSPHATASE-LIKE PROTEIN"/>
    <property type="match status" value="1"/>
</dbReference>
<dbReference type="PIRSF" id="PIRSF002674">
    <property type="entry name" value="VSP"/>
    <property type="match status" value="1"/>
</dbReference>
<dbReference type="InterPro" id="IPR014403">
    <property type="entry name" value="APS1/VSP"/>
</dbReference>
<feature type="signal peptide" evidence="3">
    <location>
        <begin position="1"/>
        <end position="24"/>
    </location>
</feature>
<reference evidence="4 5" key="1">
    <citation type="submission" date="2018-12" db="EMBL/GenBank/DDBJ databases">
        <title>Legionella sp,whole genome shotgun sequence.</title>
        <authorList>
            <person name="Wu H."/>
        </authorList>
    </citation>
    <scope>NUCLEOTIDE SEQUENCE [LARGE SCALE GENOMIC DNA]</scope>
    <source>
        <strain evidence="5">km714</strain>
    </source>
</reference>
<name>A0A433JMN5_9GAMM</name>
<keyword evidence="5" id="KW-1185">Reference proteome</keyword>
<evidence type="ECO:0000313" key="5">
    <source>
        <dbReference type="Proteomes" id="UP000288012"/>
    </source>
</evidence>
<dbReference type="InterPro" id="IPR023214">
    <property type="entry name" value="HAD_sf"/>
</dbReference>
<gene>
    <name evidence="4" type="ORF">EKM59_00510</name>
</gene>
<keyword evidence="1 3" id="KW-0732">Signal</keyword>
<dbReference type="EMBL" id="RZGR01000001">
    <property type="protein sequence ID" value="RUQ91575.1"/>
    <property type="molecule type" value="Genomic_DNA"/>
</dbReference>
<accession>A0A433JMN5</accession>
<comment type="caution">
    <text evidence="4">The sequence shown here is derived from an EMBL/GenBank/DDBJ whole genome shotgun (WGS) entry which is preliminary data.</text>
</comment>
<dbReference type="Proteomes" id="UP000288012">
    <property type="component" value="Unassembled WGS sequence"/>
</dbReference>
<dbReference type="InterPro" id="IPR005519">
    <property type="entry name" value="Acid_phosphat_B-like"/>
</dbReference>